<evidence type="ECO:0000256" key="4">
    <source>
        <dbReference type="SAM" id="SignalP"/>
    </source>
</evidence>
<comment type="subcellular location">
    <subcellularLocation>
        <location evidence="1">Cell outer membrane</location>
    </subcellularLocation>
</comment>
<feature type="chain" id="PRO_5019403314" description="MtrB/PioB family decaheme-associated outer membrane protein" evidence="4">
    <location>
        <begin position="28"/>
        <end position="851"/>
    </location>
</feature>
<dbReference type="OrthoDB" id="5925787at2"/>
<evidence type="ECO:0000256" key="2">
    <source>
        <dbReference type="ARBA" id="ARBA00023136"/>
    </source>
</evidence>
<dbReference type="KEGG" id="xbc:ELE36_00945"/>
<keyword evidence="3" id="KW-0998">Cell outer membrane</keyword>
<evidence type="ECO:0008006" key="7">
    <source>
        <dbReference type="Google" id="ProtNLM"/>
    </source>
</evidence>
<dbReference type="Pfam" id="PF11854">
    <property type="entry name" value="MtrB_PioB"/>
    <property type="match status" value="1"/>
</dbReference>
<dbReference type="InterPro" id="IPR020016">
    <property type="entry name" value="Decahaem-assoc_OM_MtrB/PioB"/>
</dbReference>
<evidence type="ECO:0000313" key="6">
    <source>
        <dbReference type="Proteomes" id="UP000291562"/>
    </source>
</evidence>
<dbReference type="RefSeq" id="WP_129831316.1">
    <property type="nucleotide sequence ID" value="NZ_CP035704.1"/>
</dbReference>
<organism evidence="5 6">
    <name type="scientific">Pseudolysobacter antarcticus</name>
    <dbReference type="NCBI Taxonomy" id="2511995"/>
    <lineage>
        <taxon>Bacteria</taxon>
        <taxon>Pseudomonadati</taxon>
        <taxon>Pseudomonadota</taxon>
        <taxon>Gammaproteobacteria</taxon>
        <taxon>Lysobacterales</taxon>
        <taxon>Rhodanobacteraceae</taxon>
        <taxon>Pseudolysobacter</taxon>
    </lineage>
</organism>
<keyword evidence="2" id="KW-0472">Membrane</keyword>
<sequence>MLKRQHRITPSFCALLGLLLLPVMTLADTGVGVDTWRGNKLDPNAGAALQATDERGTSWLQPGQHRSPSGNLYMCPAQPPSAEIAADWAYYGVLQIGYLGTGGDDKNALWNRYVKWNSGLVLGLFDLNFERAADGTYAGIRGSRISDDDQYYQAVYGRAGSYKIQAFIRDMPNVLSNDARPIWNGVGSNNLTLPSTLVAGGSTPAQVAAVSAATPERTLEVTRQKQGIGYSGFLTPQWTSYINITNEERRGERAFGGPMYFNYQLPNDGGALETVKPINDSTVNINAGFRFSGKTWRMDFGYVGSFYRDAYTGFSYQTPFALYPVVAGATSAPLTQGQFATEPDNNYHNLQATFTRKLPMNGELSLTGSAGRMTQNDALIAPINCQGVFGIDTNHSGVAGPNNPLLYSCAQWNTSAALSRQNADMRIDTSMLDARFVLQPSSDVSMRGGMKFNREDYRNTYVAYNPLTGQYGYPIENGSQGSIVPGLTGIYDPLLNPSAITRIMSLPLDEQTIESNVGADWKVSAHDTLGATFNYRDYAPSHRERSEVRNNSIKLTWVDRAIDWLTLRANYTFLRQSGDSYNYNPYDFLYSNSLPGFVAPAGGVPAYTAEAMRAYDLSDRDENKVNLMATIMPREDMTISLSLRGDWNNYDAQIGRKKYDTTGLALQWEWQPSPTTTASAYYGQDRSRIDLANVDNSSASPDPTLGGAAYPNAGRWWVTDRQKNSNLGITMNHQLGRVRFDANWNYLNSRGLTNYRFTTPAALAYFSDGLVPGDAFPAMSYRVNSITIGATIPLMDRASLRIYDYYERGAIGDWHYLGFDQGLVYDHRVYSDGGPQSYSANLIGLLLNIRL</sequence>
<proteinExistence type="predicted"/>
<dbReference type="AlphaFoldDB" id="A0A411HF01"/>
<dbReference type="EMBL" id="CP035704">
    <property type="protein sequence ID" value="QBB69061.1"/>
    <property type="molecule type" value="Genomic_DNA"/>
</dbReference>
<dbReference type="GO" id="GO:0009279">
    <property type="term" value="C:cell outer membrane"/>
    <property type="evidence" value="ECO:0007669"/>
    <property type="project" value="UniProtKB-SubCell"/>
</dbReference>
<dbReference type="Gene3D" id="2.40.170.20">
    <property type="entry name" value="TonB-dependent receptor, beta-barrel domain"/>
    <property type="match status" value="1"/>
</dbReference>
<dbReference type="SUPFAM" id="SSF56935">
    <property type="entry name" value="Porins"/>
    <property type="match status" value="1"/>
</dbReference>
<accession>A0A411HF01</accession>
<evidence type="ECO:0000256" key="1">
    <source>
        <dbReference type="ARBA" id="ARBA00004442"/>
    </source>
</evidence>
<keyword evidence="4" id="KW-0732">Signal</keyword>
<evidence type="ECO:0000313" key="5">
    <source>
        <dbReference type="EMBL" id="QBB69061.1"/>
    </source>
</evidence>
<evidence type="ECO:0000256" key="3">
    <source>
        <dbReference type="ARBA" id="ARBA00023237"/>
    </source>
</evidence>
<name>A0A411HF01_9GAMM</name>
<dbReference type="InterPro" id="IPR036942">
    <property type="entry name" value="Beta-barrel_TonB_sf"/>
</dbReference>
<reference evidence="5 6" key="1">
    <citation type="submission" date="2019-01" db="EMBL/GenBank/DDBJ databases">
        <title>Pseudolysobacter antarctica gen. nov., sp. nov., isolated from Fildes Peninsula, Antarctica.</title>
        <authorList>
            <person name="Wei Z."/>
            <person name="Peng F."/>
        </authorList>
    </citation>
    <scope>NUCLEOTIDE SEQUENCE [LARGE SCALE GENOMIC DNA]</scope>
    <source>
        <strain evidence="5 6">AQ6-296</strain>
    </source>
</reference>
<gene>
    <name evidence="5" type="ORF">ELE36_00945</name>
</gene>
<keyword evidence="6" id="KW-1185">Reference proteome</keyword>
<protein>
    <recommendedName>
        <fullName evidence="7">MtrB/PioB family decaheme-associated outer membrane protein</fullName>
    </recommendedName>
</protein>
<dbReference type="Proteomes" id="UP000291562">
    <property type="component" value="Chromosome"/>
</dbReference>
<feature type="signal peptide" evidence="4">
    <location>
        <begin position="1"/>
        <end position="27"/>
    </location>
</feature>